<dbReference type="Proteomes" id="UP001159428">
    <property type="component" value="Unassembled WGS sequence"/>
</dbReference>
<evidence type="ECO:0000256" key="7">
    <source>
        <dbReference type="ARBA" id="ARBA00069298"/>
    </source>
</evidence>
<protein>
    <recommendedName>
        <fullName evidence="7">RNA 3'-terminal phosphate cyclase-like protein</fullName>
    </recommendedName>
</protein>
<evidence type="ECO:0000256" key="4">
    <source>
        <dbReference type="ARBA" id="ARBA00023242"/>
    </source>
</evidence>
<reference evidence="10 11" key="1">
    <citation type="submission" date="2022-05" db="EMBL/GenBank/DDBJ databases">
        <authorList>
            <consortium name="Genoscope - CEA"/>
            <person name="William W."/>
        </authorList>
    </citation>
    <scope>NUCLEOTIDE SEQUENCE [LARGE SCALE GENOMIC DNA]</scope>
</reference>
<dbReference type="Gene3D" id="3.30.360.20">
    <property type="entry name" value="RNA 3'-terminal phosphate cyclase, insert domain"/>
    <property type="match status" value="1"/>
</dbReference>
<dbReference type="Gene3D" id="3.65.10.20">
    <property type="entry name" value="RNA 3'-terminal phosphate cyclase domain"/>
    <property type="match status" value="1"/>
</dbReference>
<dbReference type="InterPro" id="IPR013792">
    <property type="entry name" value="RNA3'P_cycl/enolpyr_Trfase_a/b"/>
</dbReference>
<dbReference type="FunFam" id="3.30.360.20:FF:000001">
    <property type="entry name" value="RNA terminal phosphate cyclase-like 1"/>
    <property type="match status" value="1"/>
</dbReference>
<dbReference type="InterPro" id="IPR037136">
    <property type="entry name" value="RNA3'_phos_cyclase_dom_sf"/>
</dbReference>
<accession>A0AAU9WXU8</accession>
<dbReference type="InterPro" id="IPR000228">
    <property type="entry name" value="RNA3'_term_phos_cyc"/>
</dbReference>
<keyword evidence="3" id="KW-0690">Ribosome biogenesis</keyword>
<evidence type="ECO:0000259" key="9">
    <source>
        <dbReference type="Pfam" id="PF05189"/>
    </source>
</evidence>
<dbReference type="PANTHER" id="PTHR11096">
    <property type="entry name" value="RNA 3' TERMINAL PHOSPHATE CYCLASE"/>
    <property type="match status" value="1"/>
</dbReference>
<comment type="subcellular location">
    <subcellularLocation>
        <location evidence="1">Nucleus</location>
        <location evidence="1">Nucleolus</location>
    </subcellularLocation>
</comment>
<dbReference type="GO" id="GO:0004521">
    <property type="term" value="F:RNA endonuclease activity"/>
    <property type="evidence" value="ECO:0007669"/>
    <property type="project" value="TreeGrafter"/>
</dbReference>
<comment type="function">
    <text evidence="5">As part of the small subunit (SSU) processome, it plays a role in 40S-ribosomal-subunit biogenesis in the early pre-rRNA processing steps at sites A0, A1 and A2 that are required for proper maturation of the 18S RNA. Activates BMS1 by promoting GDP/GTP exchange. Does not have cyclase activity.</text>
</comment>
<keyword evidence="4" id="KW-0539">Nucleus</keyword>
<gene>
    <name evidence="10" type="ORF">PMEA_00014004</name>
</gene>
<dbReference type="InterPro" id="IPR016443">
    <property type="entry name" value="RNA3'_term_phos_cyc_type_2"/>
</dbReference>
<dbReference type="GO" id="GO:0005730">
    <property type="term" value="C:nucleolus"/>
    <property type="evidence" value="ECO:0007669"/>
    <property type="project" value="UniProtKB-SubCell"/>
</dbReference>
<dbReference type="EMBL" id="CALNXJ010000024">
    <property type="protein sequence ID" value="CAH3129524.1"/>
    <property type="molecule type" value="Genomic_DNA"/>
</dbReference>
<evidence type="ECO:0000313" key="10">
    <source>
        <dbReference type="EMBL" id="CAH3129524.1"/>
    </source>
</evidence>
<dbReference type="GO" id="GO:0000479">
    <property type="term" value="P:endonucleolytic cleavage of tricistronic rRNA transcript (SSU-rRNA, 5.8S rRNA, LSU-rRNA)"/>
    <property type="evidence" value="ECO:0007669"/>
    <property type="project" value="TreeGrafter"/>
</dbReference>
<feature type="domain" description="RNA 3'-terminal phosphate cyclase" evidence="8">
    <location>
        <begin position="6"/>
        <end position="338"/>
    </location>
</feature>
<dbReference type="Pfam" id="PF05189">
    <property type="entry name" value="RTC_insert"/>
    <property type="match status" value="1"/>
</dbReference>
<feature type="domain" description="RNA 3'-terminal phosphate cyclase insert" evidence="9">
    <location>
        <begin position="180"/>
        <end position="284"/>
    </location>
</feature>
<comment type="caution">
    <text evidence="10">The sequence shown here is derived from an EMBL/GenBank/DDBJ whole genome shotgun (WGS) entry which is preliminary data.</text>
</comment>
<comment type="subunit">
    <text evidence="6">Part of the small subunit (SSU) processome, composed of more than 70 proteins and the RNA chaperone small nucleolar RNA (snoRNA) U3. Interacts with BMS1.</text>
</comment>
<dbReference type="FunFam" id="3.65.10.20:FF:000001">
    <property type="entry name" value="RNA terminal phosphate cyclase-like 1"/>
    <property type="match status" value="1"/>
</dbReference>
<evidence type="ECO:0000256" key="5">
    <source>
        <dbReference type="ARBA" id="ARBA00056741"/>
    </source>
</evidence>
<keyword evidence="11" id="KW-1185">Reference proteome</keyword>
<evidence type="ECO:0000259" key="8">
    <source>
        <dbReference type="Pfam" id="PF01137"/>
    </source>
</evidence>
<dbReference type="SUPFAM" id="SSF55205">
    <property type="entry name" value="EPT/RTPC-like"/>
    <property type="match status" value="1"/>
</dbReference>
<dbReference type="CDD" id="cd00875">
    <property type="entry name" value="RNA_Cyclase_Class_I"/>
    <property type="match status" value="1"/>
</dbReference>
<dbReference type="AlphaFoldDB" id="A0AAU9WXU8"/>
<dbReference type="PROSITE" id="PS01287">
    <property type="entry name" value="RTC"/>
    <property type="match status" value="1"/>
</dbReference>
<evidence type="ECO:0000256" key="6">
    <source>
        <dbReference type="ARBA" id="ARBA00065529"/>
    </source>
</evidence>
<dbReference type="NCBIfam" id="TIGR03400">
    <property type="entry name" value="18S_RNA_Rcl1p"/>
    <property type="match status" value="1"/>
</dbReference>
<dbReference type="InterPro" id="IPR036553">
    <property type="entry name" value="RPTC_insert"/>
</dbReference>
<evidence type="ECO:0000256" key="3">
    <source>
        <dbReference type="ARBA" id="ARBA00022517"/>
    </source>
</evidence>
<dbReference type="PIRSF" id="PIRSF005378">
    <property type="entry name" value="RNA3'_term_phos_cycl_euk"/>
    <property type="match status" value="1"/>
</dbReference>
<name>A0AAU9WXU8_9CNID</name>
<evidence type="ECO:0000256" key="1">
    <source>
        <dbReference type="ARBA" id="ARBA00004604"/>
    </source>
</evidence>
<dbReference type="InterPro" id="IPR023797">
    <property type="entry name" value="RNA3'_phos_cyclase_dom"/>
</dbReference>
<comment type="similarity">
    <text evidence="2">Belongs to the RNA 3'-terminal cyclase family. Type 2 subfamily.</text>
</comment>
<dbReference type="PANTHER" id="PTHR11096:SF1">
    <property type="entry name" value="RNA 3'-TERMINAL PHOSPHATE CYCLASE-LIKE PROTEIN"/>
    <property type="match status" value="1"/>
</dbReference>
<evidence type="ECO:0000256" key="2">
    <source>
        <dbReference type="ARBA" id="ARBA00007089"/>
    </source>
</evidence>
<sequence length="373" mass="40790">MAADLTYEGCNFFRQRLVLATLSGKSVKIKNIRAVEDDPGLKDFEASFIRLLDKVTNGSRIEINETGTMLFYKPGLLTGGTIDHDCNPQRSIGYYLEAVVLLAPFCKKPIRLTLKGITNDRHDPTVDIIKTVTLPLVKKFVVDDEGLDLKIVKRGAPPEGGGEVVFSCPVRRNLRPLQFTDPGKIKRIRGLAYAMRVSPAICNRVVDAVRGVLNQFVSDIYIYTDHCKGGQSGKSPGFGISLVAESTTGAMLSVQTSSTPVGKGQPVVPEDLGKQAAEMLLEEIYKGGCVDSRHQSVVLLYMILGQRDVSKILTGPLTPYTIQFLRHLKEFFGVMFKIQAQQSDDDNSVAGGESKILLSCVGAGYTNINKTMV</sequence>
<dbReference type="InterPro" id="IPR013791">
    <property type="entry name" value="RNA3'-term_phos_cycl_insert"/>
</dbReference>
<organism evidence="10 11">
    <name type="scientific">Pocillopora meandrina</name>
    <dbReference type="NCBI Taxonomy" id="46732"/>
    <lineage>
        <taxon>Eukaryota</taxon>
        <taxon>Metazoa</taxon>
        <taxon>Cnidaria</taxon>
        <taxon>Anthozoa</taxon>
        <taxon>Hexacorallia</taxon>
        <taxon>Scleractinia</taxon>
        <taxon>Astrocoeniina</taxon>
        <taxon>Pocilloporidae</taxon>
        <taxon>Pocillopora</taxon>
    </lineage>
</organism>
<dbReference type="InterPro" id="IPR020719">
    <property type="entry name" value="RNA3'_term_phos_cycl-like_CS"/>
</dbReference>
<dbReference type="GO" id="GO:0042274">
    <property type="term" value="P:ribosomal small subunit biogenesis"/>
    <property type="evidence" value="ECO:0007669"/>
    <property type="project" value="UniProtKB-ARBA"/>
</dbReference>
<evidence type="ECO:0000313" key="11">
    <source>
        <dbReference type="Proteomes" id="UP001159428"/>
    </source>
</evidence>
<dbReference type="Pfam" id="PF01137">
    <property type="entry name" value="RTC"/>
    <property type="match status" value="1"/>
</dbReference>
<proteinExistence type="inferred from homology"/>